<dbReference type="CDD" id="cd00397">
    <property type="entry name" value="DNA_BRE_C"/>
    <property type="match status" value="1"/>
</dbReference>
<keyword evidence="6" id="KW-1185">Reference proteome</keyword>
<dbReference type="PANTHER" id="PTHR30349">
    <property type="entry name" value="PHAGE INTEGRASE-RELATED"/>
    <property type="match status" value="1"/>
</dbReference>
<organism evidence="5 6">
    <name type="scientific">Frigoriglobus tundricola</name>
    <dbReference type="NCBI Taxonomy" id="2774151"/>
    <lineage>
        <taxon>Bacteria</taxon>
        <taxon>Pseudomonadati</taxon>
        <taxon>Planctomycetota</taxon>
        <taxon>Planctomycetia</taxon>
        <taxon>Gemmatales</taxon>
        <taxon>Gemmataceae</taxon>
        <taxon>Frigoriglobus</taxon>
    </lineage>
</organism>
<evidence type="ECO:0000313" key="5">
    <source>
        <dbReference type="EMBL" id="QJW98538.1"/>
    </source>
</evidence>
<dbReference type="InterPro" id="IPR010998">
    <property type="entry name" value="Integrase_recombinase_N"/>
</dbReference>
<dbReference type="InterPro" id="IPR013762">
    <property type="entry name" value="Integrase-like_cat_sf"/>
</dbReference>
<dbReference type="InterPro" id="IPR002104">
    <property type="entry name" value="Integrase_catalytic"/>
</dbReference>
<name>A0A6M5YX92_9BACT</name>
<dbReference type="EMBL" id="CP053452">
    <property type="protein sequence ID" value="QJW98538.1"/>
    <property type="molecule type" value="Genomic_DNA"/>
</dbReference>
<dbReference type="GO" id="GO:0015074">
    <property type="term" value="P:DNA integration"/>
    <property type="evidence" value="ECO:0007669"/>
    <property type="project" value="InterPro"/>
</dbReference>
<evidence type="ECO:0000259" key="4">
    <source>
        <dbReference type="PROSITE" id="PS51898"/>
    </source>
</evidence>
<accession>A0A6M5YX92</accession>
<dbReference type="Gene3D" id="1.10.443.10">
    <property type="entry name" value="Intergrase catalytic core"/>
    <property type="match status" value="1"/>
</dbReference>
<dbReference type="Gene3D" id="1.10.150.130">
    <property type="match status" value="1"/>
</dbReference>
<sequence>MPRPKNTVPSYQHHKPSGQAVMRVTLPGGERKSVYLGVHGSPESKAEYARRVQAVSTNTITEVTGPKATDLTVAELLVGFLEHADRHYRHPDGKPTSEIWSFKLVTKPLKELFAYLPVREFGPNALKTLRAQMVELGWCRKTINKSVTRVRSIFKWGVSEELVPADVLARLASVTGLQRGRSEAHDPEPVAPVTDAQVDVILPLVPRGVRGLILFQRYTGARPGEAVALRMKDIDTSGAVWTYSPTAHKNAWRGKRRTIAIGPRGRQLLEEFKPSDPNAPVFPTTDNTAYTVSGYRQAIERACDRAFPPPTPLSQGEDETAAEWRARLSEEQREKLTAWQKEHRWYPNQIRHTFATAARRLFGLEGAQVALGHSKADTTQIYAERDHALSAKVASEIG</sequence>
<feature type="domain" description="Tyr recombinase" evidence="4">
    <location>
        <begin position="187"/>
        <end position="395"/>
    </location>
</feature>
<dbReference type="RefSeq" id="WP_171473692.1">
    <property type="nucleotide sequence ID" value="NZ_CP053452.2"/>
</dbReference>
<dbReference type="GO" id="GO:0006310">
    <property type="term" value="P:DNA recombination"/>
    <property type="evidence" value="ECO:0007669"/>
    <property type="project" value="UniProtKB-KW"/>
</dbReference>
<proteinExistence type="inferred from homology"/>
<reference evidence="6" key="1">
    <citation type="submission" date="2020-05" db="EMBL/GenBank/DDBJ databases">
        <title>Frigoriglobus tundricola gen. nov., sp. nov., a psychrotolerant cellulolytic planctomycete of the family Gemmataceae with two divergent copies of 16S rRNA gene.</title>
        <authorList>
            <person name="Kulichevskaya I.S."/>
            <person name="Ivanova A.A."/>
            <person name="Naumoff D.G."/>
            <person name="Beletsky A.V."/>
            <person name="Rijpstra W.I.C."/>
            <person name="Sinninghe Damste J.S."/>
            <person name="Mardanov A.V."/>
            <person name="Ravin N.V."/>
            <person name="Dedysh S.N."/>
        </authorList>
    </citation>
    <scope>NUCLEOTIDE SEQUENCE [LARGE SCALE GENOMIC DNA]</scope>
    <source>
        <strain evidence="6">PL17</strain>
    </source>
</reference>
<keyword evidence="2" id="KW-0238">DNA-binding</keyword>
<dbReference type="AlphaFoldDB" id="A0A6M5YX92"/>
<comment type="similarity">
    <text evidence="1">Belongs to the 'phage' integrase family.</text>
</comment>
<keyword evidence="3" id="KW-0233">DNA recombination</keyword>
<dbReference type="InterPro" id="IPR011010">
    <property type="entry name" value="DNA_brk_join_enz"/>
</dbReference>
<evidence type="ECO:0000313" key="6">
    <source>
        <dbReference type="Proteomes" id="UP000503447"/>
    </source>
</evidence>
<dbReference type="GO" id="GO:0003677">
    <property type="term" value="F:DNA binding"/>
    <property type="evidence" value="ECO:0007669"/>
    <property type="project" value="UniProtKB-KW"/>
</dbReference>
<protein>
    <recommendedName>
        <fullName evidence="4">Tyr recombinase domain-containing protein</fullName>
    </recommendedName>
</protein>
<gene>
    <name evidence="5" type="ORF">FTUN_6130</name>
</gene>
<evidence type="ECO:0000256" key="1">
    <source>
        <dbReference type="ARBA" id="ARBA00008857"/>
    </source>
</evidence>
<dbReference type="Proteomes" id="UP000503447">
    <property type="component" value="Chromosome"/>
</dbReference>
<dbReference type="PROSITE" id="PS51898">
    <property type="entry name" value="TYR_RECOMBINASE"/>
    <property type="match status" value="1"/>
</dbReference>
<evidence type="ECO:0000256" key="2">
    <source>
        <dbReference type="ARBA" id="ARBA00023125"/>
    </source>
</evidence>
<dbReference type="SUPFAM" id="SSF56349">
    <property type="entry name" value="DNA breaking-rejoining enzymes"/>
    <property type="match status" value="1"/>
</dbReference>
<evidence type="ECO:0000256" key="3">
    <source>
        <dbReference type="ARBA" id="ARBA00023172"/>
    </source>
</evidence>
<dbReference type="KEGG" id="ftj:FTUN_6130"/>
<dbReference type="PANTHER" id="PTHR30349:SF64">
    <property type="entry name" value="PROPHAGE INTEGRASE INTD-RELATED"/>
    <property type="match status" value="1"/>
</dbReference>
<dbReference type="InterPro" id="IPR050090">
    <property type="entry name" value="Tyrosine_recombinase_XerCD"/>
</dbReference>